<evidence type="ECO:0000313" key="1">
    <source>
        <dbReference type="EMBL" id="QIC72079.1"/>
    </source>
</evidence>
<dbReference type="RefSeq" id="WP_163146638.1">
    <property type="nucleotide sequence ID" value="NZ_CP044458.1"/>
</dbReference>
<reference evidence="1 2" key="1">
    <citation type="submission" date="2019-09" db="EMBL/GenBank/DDBJ databases">
        <title>Non-baumannii Acinetobacter spp. carrying blaNDM-1 isolated in China.</title>
        <authorList>
            <person name="Cui C."/>
            <person name="Chen C."/>
            <person name="Sun J."/>
            <person name="Liu Y."/>
        </authorList>
    </citation>
    <scope>NUCLEOTIDE SEQUENCE [LARGE SCALE GENOMIC DNA]</scope>
    <source>
        <strain evidence="1 2">B18</strain>
        <plasmid evidence="2">pb18-3</plasmid>
    </source>
</reference>
<name>A0A6C0Y7J1_9GAMM</name>
<accession>A0A6C0Y7J1</accession>
<protein>
    <submittedName>
        <fullName evidence="1">Uncharacterized protein</fullName>
    </submittedName>
</protein>
<geneLocation type="plasmid" evidence="2">
    <name>pb18-3</name>
</geneLocation>
<dbReference type="Proteomes" id="UP000503440">
    <property type="component" value="Plasmid pB18-3"/>
</dbReference>
<organism evidence="1 2">
    <name type="scientific">Acinetobacter indicus</name>
    <dbReference type="NCBI Taxonomy" id="756892"/>
    <lineage>
        <taxon>Bacteria</taxon>
        <taxon>Pseudomonadati</taxon>
        <taxon>Pseudomonadota</taxon>
        <taxon>Gammaproteobacteria</taxon>
        <taxon>Moraxellales</taxon>
        <taxon>Moraxellaceae</taxon>
        <taxon>Acinetobacter</taxon>
    </lineage>
</organism>
<evidence type="ECO:0000313" key="2">
    <source>
        <dbReference type="Proteomes" id="UP000503440"/>
    </source>
</evidence>
<gene>
    <name evidence="1" type="ORF">FSC09_17120</name>
</gene>
<dbReference type="EMBL" id="CP044458">
    <property type="protein sequence ID" value="QIC72079.1"/>
    <property type="molecule type" value="Genomic_DNA"/>
</dbReference>
<dbReference type="AlphaFoldDB" id="A0A6C0Y7J1"/>
<proteinExistence type="predicted"/>
<sequence length="196" mass="22123">MSATTLKSPNIFSAESIRDAIGSIIQSIQQRTSIKETNLVLDADLSRSLSIAHYVFNDFGLDYEYTASGVLFMTDKALKKLATTELVSQFRDEVIKQFEVLRHYFRSIPNHGYALAVANQTHENNVYGLAKWLADHEFSMSKTVSDAFNVFNAHDLKDWLKTPLNIDSAQNEVFLAVLLDILSCYSYSELTKILKA</sequence>
<keyword evidence="1" id="KW-0614">Plasmid</keyword>